<proteinExistence type="predicted"/>
<feature type="compositionally biased region" description="Polar residues" evidence="1">
    <location>
        <begin position="122"/>
        <end position="134"/>
    </location>
</feature>
<name>A0ABN3EMB1_9ACTN</name>
<dbReference type="EMBL" id="BAAATR010000028">
    <property type="protein sequence ID" value="GAA2263149.1"/>
    <property type="molecule type" value="Genomic_DNA"/>
</dbReference>
<evidence type="ECO:0000256" key="1">
    <source>
        <dbReference type="SAM" id="MobiDB-lite"/>
    </source>
</evidence>
<dbReference type="Proteomes" id="UP001500305">
    <property type="component" value="Unassembled WGS sequence"/>
</dbReference>
<protein>
    <submittedName>
        <fullName evidence="2">Uncharacterized protein</fullName>
    </submittedName>
</protein>
<feature type="region of interest" description="Disordered" evidence="1">
    <location>
        <begin position="97"/>
        <end position="134"/>
    </location>
</feature>
<evidence type="ECO:0000313" key="3">
    <source>
        <dbReference type="Proteomes" id="UP001500305"/>
    </source>
</evidence>
<reference evidence="2 3" key="1">
    <citation type="journal article" date="2019" name="Int. J. Syst. Evol. Microbiol.">
        <title>The Global Catalogue of Microorganisms (GCM) 10K type strain sequencing project: providing services to taxonomists for standard genome sequencing and annotation.</title>
        <authorList>
            <consortium name="The Broad Institute Genomics Platform"/>
            <consortium name="The Broad Institute Genome Sequencing Center for Infectious Disease"/>
            <person name="Wu L."/>
            <person name="Ma J."/>
        </authorList>
    </citation>
    <scope>NUCLEOTIDE SEQUENCE [LARGE SCALE GENOMIC DNA]</scope>
    <source>
        <strain evidence="2 3">JCM 7356</strain>
    </source>
</reference>
<sequence>MPPKHDRTSEYPKGYWQSTHDHMRANWTYEGIGQGTGDIRDANGKRIPNKDLHWFDAQGNDIPPGQQTYEHITPVVDHWNTIGKNSDRETRNEFFNDTAHMEAMSRSQNSSGGGTMSQMGQHYTQQTGASYKKD</sequence>
<evidence type="ECO:0000313" key="2">
    <source>
        <dbReference type="EMBL" id="GAA2263149.1"/>
    </source>
</evidence>
<keyword evidence="3" id="KW-1185">Reference proteome</keyword>
<organism evidence="2 3">
    <name type="scientific">Kitasatospora cystarginea</name>
    <dbReference type="NCBI Taxonomy" id="58350"/>
    <lineage>
        <taxon>Bacteria</taxon>
        <taxon>Bacillati</taxon>
        <taxon>Actinomycetota</taxon>
        <taxon>Actinomycetes</taxon>
        <taxon>Kitasatosporales</taxon>
        <taxon>Streptomycetaceae</taxon>
        <taxon>Kitasatospora</taxon>
    </lineage>
</organism>
<gene>
    <name evidence="2" type="ORF">GCM10010430_54580</name>
</gene>
<comment type="caution">
    <text evidence="2">The sequence shown here is derived from an EMBL/GenBank/DDBJ whole genome shotgun (WGS) entry which is preliminary data.</text>
</comment>
<accession>A0ABN3EMB1</accession>